<dbReference type="EMBL" id="CP108140">
    <property type="protein sequence ID" value="WTP91828.1"/>
    <property type="molecule type" value="Genomic_DNA"/>
</dbReference>
<feature type="transmembrane region" description="Helical" evidence="1">
    <location>
        <begin position="20"/>
        <end position="49"/>
    </location>
</feature>
<sequence length="237" mass="26222">MSDQGDGQDEEQAKRWWRRIPWIAICTVLTALIGIASLAFTGVATFYGAEVAKDQLDQSREQADEETRWQASRVTYWIDAASRTPSVHIMNRSPDPVSQVSMAFFVRLPDGEQNLLFPVAVGELPPCSELVISMSALRYSKGTAWNKESWYFPVAGRTTSLVADQSVPHGAWFDGVPRFDFVDREGVDWNRSDGDLELGGYGFNSGPLWGDTAAKAWVGQAMGTERLKTAFCGDEAT</sequence>
<organism evidence="3">
    <name type="scientific">Streptomyces sp. NBC_00180</name>
    <dbReference type="NCBI Taxonomy" id="2903632"/>
    <lineage>
        <taxon>Bacteria</taxon>
        <taxon>Bacillati</taxon>
        <taxon>Actinomycetota</taxon>
        <taxon>Actinomycetes</taxon>
        <taxon>Kitasatosporales</taxon>
        <taxon>Streptomycetaceae</taxon>
        <taxon>Streptomyces</taxon>
    </lineage>
</organism>
<keyword evidence="1" id="KW-1133">Transmembrane helix</keyword>
<evidence type="ECO:0000313" key="3">
    <source>
        <dbReference type="EMBL" id="WTP91828.1"/>
    </source>
</evidence>
<accession>A0AAU1I9I2</accession>
<evidence type="ECO:0000256" key="1">
    <source>
        <dbReference type="SAM" id="Phobius"/>
    </source>
</evidence>
<name>A0AAU1I9I2_9ACTN</name>
<proteinExistence type="predicted"/>
<dbReference type="EMBL" id="CP108140">
    <property type="protein sequence ID" value="WTP84009.1"/>
    <property type="molecule type" value="Genomic_DNA"/>
</dbReference>
<keyword evidence="1" id="KW-0472">Membrane</keyword>
<reference evidence="3" key="1">
    <citation type="submission" date="2022-10" db="EMBL/GenBank/DDBJ databases">
        <title>The complete genomes of actinobacterial strains from the NBC collection.</title>
        <authorList>
            <person name="Joergensen T.S."/>
            <person name="Alvarez Arevalo M."/>
            <person name="Sterndorff E.B."/>
            <person name="Faurdal D."/>
            <person name="Vuksanovic O."/>
            <person name="Mourched A.-S."/>
            <person name="Charusanti P."/>
            <person name="Shaw S."/>
            <person name="Blin K."/>
            <person name="Weber T."/>
        </authorList>
    </citation>
    <scope>NUCLEOTIDE SEQUENCE</scope>
    <source>
        <strain evidence="3">NBC 00180</strain>
    </source>
</reference>
<evidence type="ECO:0000313" key="2">
    <source>
        <dbReference type="EMBL" id="WTP84009.1"/>
    </source>
</evidence>
<gene>
    <name evidence="2" type="ORF">OG477_00790</name>
    <name evidence="3" type="ORF">OG477_44550</name>
</gene>
<protein>
    <submittedName>
        <fullName evidence="3">Uncharacterized protein</fullName>
    </submittedName>
</protein>
<dbReference type="AlphaFoldDB" id="A0AAU1I9I2"/>
<keyword evidence="1" id="KW-0812">Transmembrane</keyword>